<dbReference type="SMART" id="SM00033">
    <property type="entry name" value="CH"/>
    <property type="match status" value="1"/>
</dbReference>
<evidence type="ECO:0000313" key="5">
    <source>
        <dbReference type="EMBL" id="CAB3229862.1"/>
    </source>
</evidence>
<gene>
    <name evidence="5" type="ORF">APLA_LOCUS4357</name>
</gene>
<name>A0A8S0ZBZ8_ARCPL</name>
<proteinExistence type="predicted"/>
<organism evidence="5 6">
    <name type="scientific">Arctia plantaginis</name>
    <name type="common">Wood tiger moth</name>
    <name type="synonym">Phalaena plantaginis</name>
    <dbReference type="NCBI Taxonomy" id="874455"/>
    <lineage>
        <taxon>Eukaryota</taxon>
        <taxon>Metazoa</taxon>
        <taxon>Ecdysozoa</taxon>
        <taxon>Arthropoda</taxon>
        <taxon>Hexapoda</taxon>
        <taxon>Insecta</taxon>
        <taxon>Pterygota</taxon>
        <taxon>Neoptera</taxon>
        <taxon>Endopterygota</taxon>
        <taxon>Lepidoptera</taxon>
        <taxon>Glossata</taxon>
        <taxon>Ditrysia</taxon>
        <taxon>Noctuoidea</taxon>
        <taxon>Erebidae</taxon>
        <taxon>Arctiinae</taxon>
        <taxon>Arctia</taxon>
    </lineage>
</organism>
<dbReference type="GO" id="GO:0003779">
    <property type="term" value="F:actin binding"/>
    <property type="evidence" value="ECO:0007669"/>
    <property type="project" value="UniProtKB-KW"/>
</dbReference>
<evidence type="ECO:0000259" key="4">
    <source>
        <dbReference type="PROSITE" id="PS50021"/>
    </source>
</evidence>
<sequence>MSTQAYYKERLGFDPQEVMQDGVNGGGAYYDGPHQPKRHRGDHHSETHDQVYEENLTKFKDERDAIQKKTFTKWVNKHLKKVNRHVNDLFEDLRDGLNLISLLEVLSGEHLPRERGRMRFHMLQNVQMALDFLRYKKIKLVNIRAEDIVDGNPKLTLGLIWTIILHFQVSEHASNRRKKTYLRSILT</sequence>
<evidence type="ECO:0000256" key="3">
    <source>
        <dbReference type="SAM" id="MobiDB-lite"/>
    </source>
</evidence>
<protein>
    <recommendedName>
        <fullName evidence="4">Calponin-homology (CH) domain-containing protein</fullName>
    </recommendedName>
</protein>
<dbReference type="PANTHER" id="PTHR11915">
    <property type="entry name" value="SPECTRIN/FILAMIN RELATED CYTOSKELETAL PROTEIN"/>
    <property type="match status" value="1"/>
</dbReference>
<dbReference type="PROSITE" id="PS00020">
    <property type="entry name" value="ACTININ_2"/>
    <property type="match status" value="1"/>
</dbReference>
<dbReference type="Pfam" id="PF00307">
    <property type="entry name" value="CH"/>
    <property type="match status" value="1"/>
</dbReference>
<dbReference type="InterPro" id="IPR001589">
    <property type="entry name" value="Actinin_actin-bd_CS"/>
</dbReference>
<evidence type="ECO:0000313" key="6">
    <source>
        <dbReference type="Proteomes" id="UP000494256"/>
    </source>
</evidence>
<evidence type="ECO:0000256" key="1">
    <source>
        <dbReference type="ARBA" id="ARBA00022737"/>
    </source>
</evidence>
<dbReference type="PROSITE" id="PS50021">
    <property type="entry name" value="CH"/>
    <property type="match status" value="1"/>
</dbReference>
<dbReference type="CDD" id="cd21188">
    <property type="entry name" value="CH_PLEC-like_rpt1"/>
    <property type="match status" value="1"/>
</dbReference>
<dbReference type="AlphaFoldDB" id="A0A8S0ZBZ8"/>
<dbReference type="Proteomes" id="UP000494256">
    <property type="component" value="Unassembled WGS sequence"/>
</dbReference>
<comment type="caution">
    <text evidence="5">The sequence shown here is derived from an EMBL/GenBank/DDBJ whole genome shotgun (WGS) entry which is preliminary data.</text>
</comment>
<evidence type="ECO:0000256" key="2">
    <source>
        <dbReference type="ARBA" id="ARBA00023203"/>
    </source>
</evidence>
<accession>A0A8S0ZBZ8</accession>
<dbReference type="EMBL" id="CADEBD010000286">
    <property type="protein sequence ID" value="CAB3229862.1"/>
    <property type="molecule type" value="Genomic_DNA"/>
</dbReference>
<dbReference type="Gene3D" id="1.10.418.10">
    <property type="entry name" value="Calponin-like domain"/>
    <property type="match status" value="1"/>
</dbReference>
<keyword evidence="1" id="KW-0677">Repeat</keyword>
<dbReference type="SUPFAM" id="SSF47576">
    <property type="entry name" value="Calponin-homology domain, CH-domain"/>
    <property type="match status" value="1"/>
</dbReference>
<keyword evidence="2" id="KW-0009">Actin-binding</keyword>
<dbReference type="PROSITE" id="PS00019">
    <property type="entry name" value="ACTININ_1"/>
    <property type="match status" value="1"/>
</dbReference>
<dbReference type="InterPro" id="IPR036872">
    <property type="entry name" value="CH_dom_sf"/>
</dbReference>
<reference evidence="5 6" key="1">
    <citation type="submission" date="2020-04" db="EMBL/GenBank/DDBJ databases">
        <authorList>
            <person name="Wallbank WR R."/>
            <person name="Pardo Diaz C."/>
            <person name="Kozak K."/>
            <person name="Martin S."/>
            <person name="Jiggins C."/>
            <person name="Moest M."/>
            <person name="Warren A I."/>
            <person name="Byers J.R.P. K."/>
            <person name="Montejo-Kovacevich G."/>
            <person name="Yen C E."/>
        </authorList>
    </citation>
    <scope>NUCLEOTIDE SEQUENCE [LARGE SCALE GENOMIC DNA]</scope>
</reference>
<dbReference type="InterPro" id="IPR001715">
    <property type="entry name" value="CH_dom"/>
</dbReference>
<dbReference type="FunFam" id="1.10.418.10:FF:000048">
    <property type="entry name" value="Short stop, isoform B"/>
    <property type="match status" value="1"/>
</dbReference>
<dbReference type="OrthoDB" id="6085656at2759"/>
<feature type="domain" description="Calponin-homology (CH)" evidence="4">
    <location>
        <begin position="65"/>
        <end position="168"/>
    </location>
</feature>
<feature type="region of interest" description="Disordered" evidence="3">
    <location>
        <begin position="22"/>
        <end position="47"/>
    </location>
</feature>